<evidence type="ECO:0000259" key="1">
    <source>
        <dbReference type="PROSITE" id="PS50995"/>
    </source>
</evidence>
<dbReference type="PANTHER" id="PTHR33164:SF43">
    <property type="entry name" value="HTH-TYPE TRANSCRIPTIONAL REPRESSOR YETL"/>
    <property type="match status" value="1"/>
</dbReference>
<protein>
    <submittedName>
        <fullName evidence="2">Transcriptional regulator</fullName>
    </submittedName>
</protein>
<dbReference type="AlphaFoldDB" id="A0A0S7BMC2"/>
<dbReference type="STRING" id="360412.LARV_03462"/>
<dbReference type="SUPFAM" id="SSF46785">
    <property type="entry name" value="Winged helix' DNA-binding domain"/>
    <property type="match status" value="1"/>
</dbReference>
<dbReference type="Gene3D" id="1.10.10.10">
    <property type="entry name" value="Winged helix-like DNA-binding domain superfamily/Winged helix DNA-binding domain"/>
    <property type="match status" value="1"/>
</dbReference>
<dbReference type="GO" id="GO:0006950">
    <property type="term" value="P:response to stress"/>
    <property type="evidence" value="ECO:0007669"/>
    <property type="project" value="TreeGrafter"/>
</dbReference>
<evidence type="ECO:0000313" key="2">
    <source>
        <dbReference type="EMBL" id="GAP15670.1"/>
    </source>
</evidence>
<evidence type="ECO:0000313" key="3">
    <source>
        <dbReference type="Proteomes" id="UP000055060"/>
    </source>
</evidence>
<dbReference type="GO" id="GO:0003700">
    <property type="term" value="F:DNA-binding transcription factor activity"/>
    <property type="evidence" value="ECO:0007669"/>
    <property type="project" value="InterPro"/>
</dbReference>
<name>A0A0S7BMC2_9CHLR</name>
<dbReference type="InterPro" id="IPR000835">
    <property type="entry name" value="HTH_MarR-typ"/>
</dbReference>
<dbReference type="PANTHER" id="PTHR33164">
    <property type="entry name" value="TRANSCRIPTIONAL REGULATOR, MARR FAMILY"/>
    <property type="match status" value="1"/>
</dbReference>
<accession>A0A0S7BMC2</accession>
<gene>
    <name evidence="2" type="ORF">LARV_03462</name>
</gene>
<dbReference type="InterPro" id="IPR039422">
    <property type="entry name" value="MarR/SlyA-like"/>
</dbReference>
<dbReference type="PROSITE" id="PS50995">
    <property type="entry name" value="HTH_MARR_2"/>
    <property type="match status" value="1"/>
</dbReference>
<dbReference type="Pfam" id="PF12802">
    <property type="entry name" value="MarR_2"/>
    <property type="match status" value="1"/>
</dbReference>
<dbReference type="InterPro" id="IPR036390">
    <property type="entry name" value="WH_DNA-bd_sf"/>
</dbReference>
<reference evidence="2" key="1">
    <citation type="submission" date="2015-07" db="EMBL/GenBank/DDBJ databases">
        <title>Draft Genome Sequences of Anaerolinea thermolimosa IMO-1, Bellilinea caldifistulae GOMI-1, Leptolinea tardivitalis YMTK-2, Levilinea saccharolytica KIBI-1,Longilinea arvoryzae KOME-1, Previously Described as Members of the Anaerolineaceae (Chloroflexi).</title>
        <authorList>
            <person name="Sekiguchi Y."/>
            <person name="Ohashi A."/>
            <person name="Matsuura N."/>
            <person name="Tourlousse M.D."/>
        </authorList>
    </citation>
    <scope>NUCLEOTIDE SEQUENCE [LARGE SCALE GENOMIC DNA]</scope>
    <source>
        <strain evidence="2">KOME-1</strain>
    </source>
</reference>
<feature type="domain" description="HTH marR-type" evidence="1">
    <location>
        <begin position="1"/>
        <end position="135"/>
    </location>
</feature>
<dbReference type="Proteomes" id="UP000055060">
    <property type="component" value="Unassembled WGS sequence"/>
</dbReference>
<proteinExistence type="predicted"/>
<dbReference type="SMART" id="SM00347">
    <property type="entry name" value="HTH_MARR"/>
    <property type="match status" value="1"/>
</dbReference>
<sequence>MAFEEVNSTLLTSQLLMNDSDERFFEQFKLGTTRYYTLLHLEQSPGLTLSELSQRLICTKGNMTRILKSMQADGLLERYNDPRDGRAIRHTLTPRGMALLVRVRAAYRNFLDQRYAGLELYEIDSLQRILSRFNRRLEASLRPTE</sequence>
<organism evidence="2">
    <name type="scientific">Longilinea arvoryzae</name>
    <dbReference type="NCBI Taxonomy" id="360412"/>
    <lineage>
        <taxon>Bacteria</taxon>
        <taxon>Bacillati</taxon>
        <taxon>Chloroflexota</taxon>
        <taxon>Anaerolineae</taxon>
        <taxon>Anaerolineales</taxon>
        <taxon>Anaerolineaceae</taxon>
        <taxon>Longilinea</taxon>
    </lineage>
</organism>
<dbReference type="OrthoDB" id="163346at2"/>
<dbReference type="PRINTS" id="PR00598">
    <property type="entry name" value="HTHMARR"/>
</dbReference>
<dbReference type="InterPro" id="IPR036388">
    <property type="entry name" value="WH-like_DNA-bd_sf"/>
</dbReference>
<dbReference type="EMBL" id="DF967972">
    <property type="protein sequence ID" value="GAP15670.1"/>
    <property type="molecule type" value="Genomic_DNA"/>
</dbReference>
<dbReference type="RefSeq" id="WP_075074834.1">
    <property type="nucleotide sequence ID" value="NZ_DF967972.1"/>
</dbReference>
<keyword evidence="3" id="KW-1185">Reference proteome</keyword>